<accession>A0A2U1P9L0</accession>
<gene>
    <name evidence="1" type="ORF">CTI12_AA076660</name>
</gene>
<dbReference type="GO" id="GO:0010030">
    <property type="term" value="P:positive regulation of seed germination"/>
    <property type="evidence" value="ECO:0007669"/>
    <property type="project" value="TreeGrafter"/>
</dbReference>
<dbReference type="SUPFAM" id="SSF49777">
    <property type="entry name" value="PEBP-like"/>
    <property type="match status" value="1"/>
</dbReference>
<dbReference type="InterPro" id="IPR035810">
    <property type="entry name" value="PEBP_euk"/>
</dbReference>
<dbReference type="Gene3D" id="3.90.280.10">
    <property type="entry name" value="PEBP-like"/>
    <property type="match status" value="1"/>
</dbReference>
<organism evidence="1 2">
    <name type="scientific">Artemisia annua</name>
    <name type="common">Sweet wormwood</name>
    <dbReference type="NCBI Taxonomy" id="35608"/>
    <lineage>
        <taxon>Eukaryota</taxon>
        <taxon>Viridiplantae</taxon>
        <taxon>Streptophyta</taxon>
        <taxon>Embryophyta</taxon>
        <taxon>Tracheophyta</taxon>
        <taxon>Spermatophyta</taxon>
        <taxon>Magnoliopsida</taxon>
        <taxon>eudicotyledons</taxon>
        <taxon>Gunneridae</taxon>
        <taxon>Pentapetalae</taxon>
        <taxon>asterids</taxon>
        <taxon>campanulids</taxon>
        <taxon>Asterales</taxon>
        <taxon>Asteraceae</taxon>
        <taxon>Asteroideae</taxon>
        <taxon>Anthemideae</taxon>
        <taxon>Artemisiinae</taxon>
        <taxon>Artemisia</taxon>
    </lineage>
</organism>
<dbReference type="Proteomes" id="UP000245207">
    <property type="component" value="Unassembled WGS sequence"/>
</dbReference>
<reference evidence="1 2" key="1">
    <citation type="journal article" date="2018" name="Mol. Plant">
        <title>The genome of Artemisia annua provides insight into the evolution of Asteraceae family and artemisinin biosynthesis.</title>
        <authorList>
            <person name="Shen Q."/>
            <person name="Zhang L."/>
            <person name="Liao Z."/>
            <person name="Wang S."/>
            <person name="Yan T."/>
            <person name="Shi P."/>
            <person name="Liu M."/>
            <person name="Fu X."/>
            <person name="Pan Q."/>
            <person name="Wang Y."/>
            <person name="Lv Z."/>
            <person name="Lu X."/>
            <person name="Zhang F."/>
            <person name="Jiang W."/>
            <person name="Ma Y."/>
            <person name="Chen M."/>
            <person name="Hao X."/>
            <person name="Li L."/>
            <person name="Tang Y."/>
            <person name="Lv G."/>
            <person name="Zhou Y."/>
            <person name="Sun X."/>
            <person name="Brodelius P.E."/>
            <person name="Rose J.K.C."/>
            <person name="Tang K."/>
        </authorList>
    </citation>
    <scope>NUCLEOTIDE SEQUENCE [LARGE SCALE GENOMIC DNA]</scope>
    <source>
        <strain evidence="2">cv. Huhao1</strain>
        <tissue evidence="1">Leaf</tissue>
    </source>
</reference>
<evidence type="ECO:0000313" key="1">
    <source>
        <dbReference type="EMBL" id="PWA82417.1"/>
    </source>
</evidence>
<dbReference type="Pfam" id="PF01161">
    <property type="entry name" value="PBP"/>
    <property type="match status" value="1"/>
</dbReference>
<dbReference type="CDD" id="cd00866">
    <property type="entry name" value="PEBP_euk"/>
    <property type="match status" value="1"/>
</dbReference>
<name>A0A2U1P9L0_ARTAN</name>
<dbReference type="EMBL" id="PKPP01001474">
    <property type="protein sequence ID" value="PWA82417.1"/>
    <property type="molecule type" value="Genomic_DNA"/>
</dbReference>
<dbReference type="PANTHER" id="PTHR11362">
    <property type="entry name" value="PHOSPHATIDYLETHANOLAMINE-BINDING PROTEIN"/>
    <property type="match status" value="1"/>
</dbReference>
<dbReference type="InterPro" id="IPR036610">
    <property type="entry name" value="PEBP-like_sf"/>
</dbReference>
<dbReference type="STRING" id="35608.A0A2U1P9L0"/>
<dbReference type="GO" id="GO:0009737">
    <property type="term" value="P:response to abscisic acid"/>
    <property type="evidence" value="ECO:0007669"/>
    <property type="project" value="TreeGrafter"/>
</dbReference>
<protein>
    <submittedName>
        <fullName evidence="1">Phosphatidylethanolamine-binding protein PEBP</fullName>
    </submittedName>
</protein>
<evidence type="ECO:0000313" key="2">
    <source>
        <dbReference type="Proteomes" id="UP000245207"/>
    </source>
</evidence>
<dbReference type="OrthoDB" id="2506647at2759"/>
<dbReference type="AlphaFoldDB" id="A0A2U1P9L0"/>
<sequence length="173" mass="19084">MGSTAFYEIARLVIGDLSVPFEPSVDMKVYHNNNMMINGRDYRASAVATAPRVTIGGSPNELYTLVLIDPDAPNPNEPSLKEVVSWIVTNIPGGSMCGRGTEFLEYNAPAPEIGVHRNIFVLYKQEGTLDGIEAPASRTCFNAHEFASKHNLSPVGLAYYNVRRELRKRKNLA</sequence>
<keyword evidence="2" id="KW-1185">Reference proteome</keyword>
<dbReference type="PANTHER" id="PTHR11362:SF82">
    <property type="entry name" value="PHOSPHATIDYLETHANOLAMINE-BINDING PROTEIN 4"/>
    <property type="match status" value="1"/>
</dbReference>
<proteinExistence type="predicted"/>
<dbReference type="InterPro" id="IPR008914">
    <property type="entry name" value="PEBP"/>
</dbReference>
<comment type="caution">
    <text evidence="1">The sequence shown here is derived from an EMBL/GenBank/DDBJ whole genome shotgun (WGS) entry which is preliminary data.</text>
</comment>